<evidence type="ECO:0000256" key="4">
    <source>
        <dbReference type="ARBA" id="ARBA00022989"/>
    </source>
</evidence>
<feature type="transmembrane region" description="Helical" evidence="6">
    <location>
        <begin position="123"/>
        <end position="144"/>
    </location>
</feature>
<evidence type="ECO:0000256" key="5">
    <source>
        <dbReference type="ARBA" id="ARBA00023136"/>
    </source>
</evidence>
<comment type="subcellular location">
    <subcellularLocation>
        <location evidence="1">Cell membrane</location>
        <topology evidence="1">Multi-pass membrane protein</topology>
    </subcellularLocation>
</comment>
<dbReference type="Pfam" id="PF02653">
    <property type="entry name" value="BPD_transp_2"/>
    <property type="match status" value="1"/>
</dbReference>
<feature type="transmembrane region" description="Helical" evidence="6">
    <location>
        <begin position="203"/>
        <end position="223"/>
    </location>
</feature>
<comment type="caution">
    <text evidence="7">The sequence shown here is derived from an EMBL/GenBank/DDBJ whole genome shotgun (WGS) entry which is preliminary data.</text>
</comment>
<dbReference type="RefSeq" id="WP_249318346.1">
    <property type="nucleotide sequence ID" value="NZ_JACRSN010000003.1"/>
</dbReference>
<accession>A0A926HRA5</accession>
<dbReference type="PANTHER" id="PTHR47089">
    <property type="entry name" value="ABC TRANSPORTER, PERMEASE PROTEIN"/>
    <property type="match status" value="1"/>
</dbReference>
<dbReference type="GO" id="GO:0005886">
    <property type="term" value="C:plasma membrane"/>
    <property type="evidence" value="ECO:0007669"/>
    <property type="project" value="UniProtKB-SubCell"/>
</dbReference>
<gene>
    <name evidence="7" type="ORF">IAG03_03295</name>
</gene>
<keyword evidence="3 6" id="KW-0812">Transmembrane</keyword>
<dbReference type="Proteomes" id="UP000651482">
    <property type="component" value="Unassembled WGS sequence"/>
</dbReference>
<protein>
    <submittedName>
        <fullName evidence="7">ABC transporter permease</fullName>
    </submittedName>
</protein>
<proteinExistence type="predicted"/>
<organism evidence="7 8">
    <name type="scientific">Yeguia hominis</name>
    <dbReference type="NCBI Taxonomy" id="2763662"/>
    <lineage>
        <taxon>Bacteria</taxon>
        <taxon>Bacillati</taxon>
        <taxon>Bacillota</taxon>
        <taxon>Clostridia</taxon>
        <taxon>Eubacteriales</taxon>
        <taxon>Yeguiaceae</taxon>
        <taxon>Yeguia</taxon>
    </lineage>
</organism>
<feature type="transmembrane region" description="Helical" evidence="6">
    <location>
        <begin position="252"/>
        <end position="271"/>
    </location>
</feature>
<evidence type="ECO:0000256" key="1">
    <source>
        <dbReference type="ARBA" id="ARBA00004651"/>
    </source>
</evidence>
<dbReference type="GO" id="GO:0022857">
    <property type="term" value="F:transmembrane transporter activity"/>
    <property type="evidence" value="ECO:0007669"/>
    <property type="project" value="InterPro"/>
</dbReference>
<evidence type="ECO:0000313" key="7">
    <source>
        <dbReference type="EMBL" id="MBC8533043.1"/>
    </source>
</evidence>
<dbReference type="AlphaFoldDB" id="A0A926HRA5"/>
<feature type="transmembrane region" description="Helical" evidence="6">
    <location>
        <begin position="277"/>
        <end position="298"/>
    </location>
</feature>
<dbReference type="InterPro" id="IPR001851">
    <property type="entry name" value="ABC_transp_permease"/>
</dbReference>
<dbReference type="CDD" id="cd06580">
    <property type="entry name" value="TM_PBP1_transp_TpRbsC_like"/>
    <property type="match status" value="1"/>
</dbReference>
<feature type="transmembrane region" description="Helical" evidence="6">
    <location>
        <begin position="305"/>
        <end position="323"/>
    </location>
</feature>
<reference evidence="7" key="1">
    <citation type="submission" date="2020-08" db="EMBL/GenBank/DDBJ databases">
        <title>Genome public.</title>
        <authorList>
            <person name="Liu C."/>
            <person name="Sun Q."/>
        </authorList>
    </citation>
    <scope>NUCLEOTIDE SEQUENCE</scope>
    <source>
        <strain evidence="7">NSJ-40</strain>
    </source>
</reference>
<feature type="transmembrane region" description="Helical" evidence="6">
    <location>
        <begin position="335"/>
        <end position="355"/>
    </location>
</feature>
<dbReference type="PANTHER" id="PTHR47089:SF1">
    <property type="entry name" value="GUANOSINE ABC TRANSPORTER PERMEASE PROTEIN NUPP"/>
    <property type="match status" value="1"/>
</dbReference>
<feature type="transmembrane region" description="Helical" evidence="6">
    <location>
        <begin position="68"/>
        <end position="91"/>
    </location>
</feature>
<keyword evidence="2" id="KW-1003">Cell membrane</keyword>
<evidence type="ECO:0000256" key="2">
    <source>
        <dbReference type="ARBA" id="ARBA00022475"/>
    </source>
</evidence>
<sequence length="364" mass="39763">MNSTKQASRQPLLHIVKRAELPRRTSALLRLGAFLLSLFIGGLFILALGYNPFEIYGTIVSGSFRSAMAIQATIKVMVPLLISSLAVTLAFKMKFWNIGAEGQIIMGATFATYFALFHSDWNHWVLILVMLLAGMIGGGLWGLIPAVLKTRFNTNETLLTLMLNYIALHIVSYLRDGPWKDPGSQGYAKIARFDGNAALDKVFGVHFGWIIALVLTALVAVYLRRTKQGYEISVVGESQDTARYAGMNVRKIVIRTMFLSGAVAGICGMLQATGADITLTTSVAGGVGFTAIIIAWLAQLNPVMIVVVSFLFSVLEKGSSVIQSSFGLSTDCADVLQGIILFLVIGCEFFIRYRFVREKKEGAR</sequence>
<evidence type="ECO:0000313" key="8">
    <source>
        <dbReference type="Proteomes" id="UP000651482"/>
    </source>
</evidence>
<feature type="transmembrane region" description="Helical" evidence="6">
    <location>
        <begin position="156"/>
        <end position="174"/>
    </location>
</feature>
<keyword evidence="4 6" id="KW-1133">Transmembrane helix</keyword>
<feature type="transmembrane region" description="Helical" evidence="6">
    <location>
        <begin position="27"/>
        <end position="48"/>
    </location>
</feature>
<evidence type="ECO:0000256" key="6">
    <source>
        <dbReference type="SAM" id="Phobius"/>
    </source>
</evidence>
<evidence type="ECO:0000256" key="3">
    <source>
        <dbReference type="ARBA" id="ARBA00022692"/>
    </source>
</evidence>
<dbReference type="EMBL" id="JACRSN010000003">
    <property type="protein sequence ID" value="MBC8533043.1"/>
    <property type="molecule type" value="Genomic_DNA"/>
</dbReference>
<keyword evidence="5 6" id="KW-0472">Membrane</keyword>
<name>A0A926HRA5_9FIRM</name>
<feature type="transmembrane region" description="Helical" evidence="6">
    <location>
        <begin position="98"/>
        <end position="117"/>
    </location>
</feature>
<keyword evidence="8" id="KW-1185">Reference proteome</keyword>